<evidence type="ECO:0000313" key="3">
    <source>
        <dbReference type="EMBL" id="SOV75756.1"/>
    </source>
</evidence>
<evidence type="ECO:0000256" key="1">
    <source>
        <dbReference type="SAM" id="Phobius"/>
    </source>
</evidence>
<organism evidence="3 4">
    <name type="scientific">Plasmodium reichenowi</name>
    <dbReference type="NCBI Taxonomy" id="5854"/>
    <lineage>
        <taxon>Eukaryota</taxon>
        <taxon>Sar</taxon>
        <taxon>Alveolata</taxon>
        <taxon>Apicomplexa</taxon>
        <taxon>Aconoidasida</taxon>
        <taxon>Haemosporida</taxon>
        <taxon>Plasmodiidae</taxon>
        <taxon>Plasmodium</taxon>
        <taxon>Plasmodium (Laverania)</taxon>
    </lineage>
</organism>
<accession>A0A2P9D3Z3</accession>
<dbReference type="SUPFAM" id="SSF47473">
    <property type="entry name" value="EF-hand"/>
    <property type="match status" value="1"/>
</dbReference>
<proteinExistence type="predicted"/>
<keyword evidence="1" id="KW-0472">Membrane</keyword>
<dbReference type="InterPro" id="IPR011992">
    <property type="entry name" value="EF-hand-dom_pair"/>
</dbReference>
<dbReference type="Pfam" id="PF02009">
    <property type="entry name" value="RIFIN"/>
    <property type="match status" value="2"/>
</dbReference>
<feature type="transmembrane region" description="Helical" evidence="1">
    <location>
        <begin position="275"/>
        <end position="296"/>
    </location>
</feature>
<sequence>MKVHYINILLFALPLNILINDQRNHYITTHTRTNRSLCECDLYMPNYDNDLEMKRVMQQFEDRTSQRFQEYEEKMKTTRQKCKDQCDKEIQNIILKDKLEKQMEQQLTTLETKITTDDIPTCICEKSVADKVEKGCLRYGGILGSAMPELGAIGGTVVYAAAQSAAMKIFISKTIVELKVIPHMIKLFGDETIAQFVTPAVFGKPMSLYTTILSAKEKVCACSGMDKNLWCNSKEIAFLQSLPRRIGNAVQEGVYASNDAWVTATTPTTFFTNPLILSAIAILVIVLIMIIIYLILRYRRKKKMKKKLQYIKLLKE</sequence>
<feature type="signal peptide" evidence="2">
    <location>
        <begin position="1"/>
        <end position="19"/>
    </location>
</feature>
<dbReference type="EMBL" id="LT969566">
    <property type="protein sequence ID" value="SOV75756.1"/>
    <property type="molecule type" value="Genomic_DNA"/>
</dbReference>
<evidence type="ECO:0000313" key="4">
    <source>
        <dbReference type="Proteomes" id="UP000240500"/>
    </source>
</evidence>
<name>A0A2P9D3Z3_PLARE</name>
<dbReference type="NCBIfam" id="TIGR01477">
    <property type="entry name" value="RIFIN"/>
    <property type="match status" value="1"/>
</dbReference>
<dbReference type="InterPro" id="IPR006373">
    <property type="entry name" value="VSA_Rifin"/>
</dbReference>
<dbReference type="VEuPathDB" id="PlasmoDB:PRCDC_0029900"/>
<dbReference type="OrthoDB" id="10431180at2759"/>
<reference evidence="3 4" key="1">
    <citation type="submission" date="2016-09" db="EMBL/GenBank/DDBJ databases">
        <authorList>
            <consortium name="Pathogen Informatics"/>
        </authorList>
    </citation>
    <scope>NUCLEOTIDE SEQUENCE [LARGE SCALE GENOMIC DNA]</scope>
</reference>
<dbReference type="Proteomes" id="UP000240500">
    <property type="component" value="Chromosome 3"/>
</dbReference>
<evidence type="ECO:0000256" key="2">
    <source>
        <dbReference type="SAM" id="SignalP"/>
    </source>
</evidence>
<dbReference type="AlphaFoldDB" id="A0A2P9D3Z3"/>
<gene>
    <name evidence="3" type="ORF">PRG01_0302000</name>
</gene>
<feature type="chain" id="PRO_5015191398" evidence="2">
    <location>
        <begin position="20"/>
        <end position="316"/>
    </location>
</feature>
<keyword evidence="1" id="KW-0812">Transmembrane</keyword>
<keyword evidence="1" id="KW-1133">Transmembrane helix</keyword>
<protein>
    <submittedName>
        <fullName evidence="3">Rifin PIR protein, putative</fullName>
    </submittedName>
</protein>
<dbReference type="VEuPathDB" id="PlasmoDB:PRG01_0302000"/>
<keyword evidence="2" id="KW-0732">Signal</keyword>